<accession>A0A6N8FFB9</accession>
<sequence>MKIAAVVLFFLGVFFVGKSYVQLPNLTETIKASLGTHLLYSTDQTELLKRFNSQPLQRLKWTDLLPKLEKSILKRYQQPASQGSETIGQVSAQVLRSIEASTDEKYHDAMFSTNTIASFEQQSVSIDGFYVPIEFHEDKTPSLIFIVPYYGACIHFPPPPPNQIIFARLTPGFTSSSLEQAYSFSGILQQGLFEDIVGTSAYKMDITKIETYQGQPDDFRSH</sequence>
<proteinExistence type="predicted"/>
<organism evidence="1 2">
    <name type="scientific">Psychrosphaera haliotis</name>
    <dbReference type="NCBI Taxonomy" id="555083"/>
    <lineage>
        <taxon>Bacteria</taxon>
        <taxon>Pseudomonadati</taxon>
        <taxon>Pseudomonadota</taxon>
        <taxon>Gammaproteobacteria</taxon>
        <taxon>Alteromonadales</taxon>
        <taxon>Pseudoalteromonadaceae</taxon>
        <taxon>Psychrosphaera</taxon>
    </lineage>
</organism>
<dbReference type="RefSeq" id="WP_155696152.1">
    <property type="nucleotide sequence ID" value="NZ_WOCD01000005.1"/>
</dbReference>
<reference evidence="1 2" key="1">
    <citation type="submission" date="2019-11" db="EMBL/GenBank/DDBJ databases">
        <title>P. haliotis isolates from Z. marina roots.</title>
        <authorList>
            <person name="Cohen M."/>
            <person name="Jospin G."/>
            <person name="Eisen J.A."/>
            <person name="Coil D.A."/>
        </authorList>
    </citation>
    <scope>NUCLEOTIDE SEQUENCE [LARGE SCALE GENOMIC DNA]</scope>
    <source>
        <strain evidence="1 2">UCD-MCMsp1aY</strain>
    </source>
</reference>
<dbReference type="Proteomes" id="UP000439994">
    <property type="component" value="Unassembled WGS sequence"/>
</dbReference>
<comment type="caution">
    <text evidence="1">The sequence shown here is derived from an EMBL/GenBank/DDBJ whole genome shotgun (WGS) entry which is preliminary data.</text>
</comment>
<gene>
    <name evidence="1" type="ORF">GNP35_10935</name>
</gene>
<dbReference type="Gene3D" id="2.40.50.870">
    <property type="entry name" value="Protein of unknown function (DUF3299)"/>
    <property type="match status" value="1"/>
</dbReference>
<name>A0A6N8FFB9_9GAMM</name>
<evidence type="ECO:0000313" key="2">
    <source>
        <dbReference type="Proteomes" id="UP000439994"/>
    </source>
</evidence>
<evidence type="ECO:0000313" key="1">
    <source>
        <dbReference type="EMBL" id="MUH72951.1"/>
    </source>
</evidence>
<dbReference type="Pfam" id="PF11736">
    <property type="entry name" value="DUF3299"/>
    <property type="match status" value="1"/>
</dbReference>
<dbReference type="AlphaFoldDB" id="A0A6N8FFB9"/>
<dbReference type="OrthoDB" id="9784998at2"/>
<dbReference type="EMBL" id="WOCD01000005">
    <property type="protein sequence ID" value="MUH72951.1"/>
    <property type="molecule type" value="Genomic_DNA"/>
</dbReference>
<keyword evidence="2" id="KW-1185">Reference proteome</keyword>
<protein>
    <submittedName>
        <fullName evidence="1">DUF3299 domain-containing protein</fullName>
    </submittedName>
</protein>
<dbReference type="InterPro" id="IPR021727">
    <property type="entry name" value="DUF3299"/>
</dbReference>